<dbReference type="EMBL" id="JAVDVX010000002">
    <property type="protein sequence ID" value="MDR7089183.1"/>
    <property type="molecule type" value="Genomic_DNA"/>
</dbReference>
<evidence type="ECO:0000313" key="2">
    <source>
        <dbReference type="Proteomes" id="UP001253595"/>
    </source>
</evidence>
<protein>
    <recommendedName>
        <fullName evidence="3">Lipoprotein</fullName>
    </recommendedName>
</protein>
<proteinExistence type="predicted"/>
<dbReference type="Proteomes" id="UP001253595">
    <property type="component" value="Unassembled WGS sequence"/>
</dbReference>
<reference evidence="1 2" key="1">
    <citation type="submission" date="2023-07" db="EMBL/GenBank/DDBJ databases">
        <title>Sorghum-associated microbial communities from plants grown in Nebraska, USA.</title>
        <authorList>
            <person name="Schachtman D."/>
        </authorList>
    </citation>
    <scope>NUCLEOTIDE SEQUENCE [LARGE SCALE GENOMIC DNA]</scope>
    <source>
        <strain evidence="1 2">BE190</strain>
    </source>
</reference>
<evidence type="ECO:0008006" key="3">
    <source>
        <dbReference type="Google" id="ProtNLM"/>
    </source>
</evidence>
<accession>A0ABU1UVI4</accession>
<name>A0ABU1UVI4_9GAMM</name>
<dbReference type="SUPFAM" id="SSF55486">
    <property type="entry name" value="Metalloproteases ('zincins'), catalytic domain"/>
    <property type="match status" value="1"/>
</dbReference>
<evidence type="ECO:0000313" key="1">
    <source>
        <dbReference type="EMBL" id="MDR7089183.1"/>
    </source>
</evidence>
<dbReference type="RefSeq" id="WP_310069949.1">
    <property type="nucleotide sequence ID" value="NZ_JAVDVX010000002.1"/>
</dbReference>
<keyword evidence="2" id="KW-1185">Reference proteome</keyword>
<organism evidence="1 2">
    <name type="scientific">Cellvibrio fibrivorans</name>
    <dbReference type="NCBI Taxonomy" id="126350"/>
    <lineage>
        <taxon>Bacteria</taxon>
        <taxon>Pseudomonadati</taxon>
        <taxon>Pseudomonadota</taxon>
        <taxon>Gammaproteobacteria</taxon>
        <taxon>Cellvibrionales</taxon>
        <taxon>Cellvibrionaceae</taxon>
        <taxon>Cellvibrio</taxon>
    </lineage>
</organism>
<gene>
    <name evidence="1" type="ORF">J2X05_001189</name>
</gene>
<comment type="caution">
    <text evidence="1">The sequence shown here is derived from an EMBL/GenBank/DDBJ whole genome shotgun (WGS) entry which is preliminary data.</text>
</comment>
<sequence>MALPILSWSGRTLLVCVCTLLLACGGGGGGSSGFMQASSKPASSAGSSMGLSDASSSPISSSIASTPGSSIASSSAASSSLPDLITLSGKVTYDFVPHNDNQFGLNYSATKVSAGRGLVVELLDSNNLILATTNSDNLGNYSFTFENNKLVKVRVKAQLLRTQLPTWNFKVTDNTNGNILYAMEGSLVAASNATAVRDLHAASGWTGTGYTQTRVAAPFAILDSVLLGVEKVMAAGNDIDFPSLELRWSPKNKAADGDLELGEIGTSFYSGSAIYILGDENNDTDEYDRHVILHEWGHYLESDFSRSDSVGGDHVYGDKLDMRVAMSEGFANAFSAMMLDDPNYRDASGLQQADGFTNNVSRKNHTVRGWYSEASVQSVLYNFYTSNNGKAARDFTDIFKTLNSTGYANNTAMTSIYVFADTLRNLVPTQITNFNTLLLEQNIETTDAFGVDESNSGGYTGSLPIYKPLPLNNSPVNVCSTNRFGAYNKLAVAQFLLLEVASSGTYQISVQEGIDDSGDSDPDVYLYRRGNLLDFAEGTQIDQESLSRFLSVGTYVLEIVDDRAMDVENTDEITACFDVRALRLN</sequence>